<dbReference type="PANTHER" id="PTHR12994">
    <property type="entry name" value="SECERNIN"/>
    <property type="match status" value="1"/>
</dbReference>
<dbReference type="RefSeq" id="WP_283713849.1">
    <property type="nucleotide sequence ID" value="NZ_JASJEW010000007.1"/>
</dbReference>
<keyword evidence="4 6" id="KW-0378">Hydrolase</keyword>
<accession>A0ABT6ZJ88</accession>
<evidence type="ECO:0000256" key="1">
    <source>
        <dbReference type="ARBA" id="ARBA00001670"/>
    </source>
</evidence>
<gene>
    <name evidence="7" type="ORF">QJ043_03325</name>
</gene>
<dbReference type="Gene3D" id="3.60.60.10">
    <property type="entry name" value="Penicillin V Acylase, Chain A"/>
    <property type="match status" value="1"/>
</dbReference>
<sequence length="498" mass="54587">MACTTLLVAKGASANGSTIVARNEDCENGTFNPKKLVVVEPEDQPRLYTGVTSHLTMHLPDDPMRYLCVPNVDPSAGVWGEAGANAANVGMTATETITTNAQVLGADPLVAYDAATGTPGGIGEEDLVTIVLPYVHSAREGVERLGALLQQYGTYEENGIAFNDADEVWYLETIGGHHWIARRVPDGCYAIVPNQLGIDYFDLTDAFGDQDAFMCSADLVDWMKDNGLVPDGPMEGEVLYEGIPAVFNPRLCFGSDTWRDHVYNTPRAWYAMSILNPMDSYLGPDADWRPEDADLPWCREPEKRITLVDVKRVLDSHYQNTEYDPYGALGDEATRAHFRVIGINRTCETSAVEIRGDAPEALRAVDWVAMGSGPFNTFIPVYANVDVAPKYLATAPNVNCEQNYWQVRLIAAMADPEFYSNVSGLMEYQQATLGAGIAHVRKTDAGFDAVDDKDAEAYLAKANDEICATVNDATQKLLASVLFTRSLHMKNAFNMQDH</sequence>
<evidence type="ECO:0000256" key="6">
    <source>
        <dbReference type="RuleBase" id="RU364089"/>
    </source>
</evidence>
<proteinExistence type="inferred from homology"/>
<dbReference type="Proteomes" id="UP001431693">
    <property type="component" value="Unassembled WGS sequence"/>
</dbReference>
<protein>
    <recommendedName>
        <fullName evidence="6">Dipeptidase</fullName>
        <ecNumber evidence="6">3.4.-.-</ecNumber>
    </recommendedName>
</protein>
<name>A0ABT6ZJ88_9ACTN</name>
<evidence type="ECO:0000256" key="3">
    <source>
        <dbReference type="ARBA" id="ARBA00022670"/>
    </source>
</evidence>
<dbReference type="EC" id="3.4.-.-" evidence="6"/>
<dbReference type="NCBIfam" id="NF033678">
    <property type="entry name" value="C69_fam_dipept"/>
    <property type="match status" value="1"/>
</dbReference>
<dbReference type="InterPro" id="IPR047804">
    <property type="entry name" value="C69_dipept_A-like"/>
</dbReference>
<dbReference type="GO" id="GO:0016805">
    <property type="term" value="F:dipeptidase activity"/>
    <property type="evidence" value="ECO:0007669"/>
    <property type="project" value="UniProtKB-KW"/>
</dbReference>
<evidence type="ECO:0000313" key="8">
    <source>
        <dbReference type="Proteomes" id="UP001431693"/>
    </source>
</evidence>
<comment type="caution">
    <text evidence="7">The sequence shown here is derived from an EMBL/GenBank/DDBJ whole genome shotgun (WGS) entry which is preliminary data.</text>
</comment>
<dbReference type="EMBL" id="JASJEX010000002">
    <property type="protein sequence ID" value="MDJ1129115.1"/>
    <property type="molecule type" value="Genomic_DNA"/>
</dbReference>
<evidence type="ECO:0000256" key="5">
    <source>
        <dbReference type="ARBA" id="ARBA00022997"/>
    </source>
</evidence>
<reference evidence="7" key="1">
    <citation type="submission" date="2023-05" db="EMBL/GenBank/DDBJ databases">
        <title>[olsenella] sp. nov., isolated from a pig farm feces dump.</title>
        <authorList>
            <person name="Chang Y.-H."/>
        </authorList>
    </citation>
    <scope>NUCLEOTIDE SEQUENCE</scope>
    <source>
        <strain evidence="7">YH-ols2217</strain>
    </source>
</reference>
<comment type="similarity">
    <text evidence="2 6">Belongs to the peptidase C69 family.</text>
</comment>
<evidence type="ECO:0000256" key="2">
    <source>
        <dbReference type="ARBA" id="ARBA00007225"/>
    </source>
</evidence>
<dbReference type="InterPro" id="IPR005322">
    <property type="entry name" value="Peptidase_C69"/>
</dbReference>
<evidence type="ECO:0000313" key="7">
    <source>
        <dbReference type="EMBL" id="MDJ1129115.1"/>
    </source>
</evidence>
<comment type="catalytic activity">
    <reaction evidence="1">
        <text>an L-aminoacyl-L-amino acid + H2O = 2 an L-alpha-amino acid</text>
        <dbReference type="Rhea" id="RHEA:48940"/>
        <dbReference type="ChEBI" id="CHEBI:15377"/>
        <dbReference type="ChEBI" id="CHEBI:59869"/>
        <dbReference type="ChEBI" id="CHEBI:77460"/>
        <dbReference type="EC" id="3.4.13.19"/>
    </reaction>
</comment>
<organism evidence="7 8">
    <name type="scientific">Kribbibacterium absianum</name>
    <dbReference type="NCBI Taxonomy" id="3044210"/>
    <lineage>
        <taxon>Bacteria</taxon>
        <taxon>Bacillati</taxon>
        <taxon>Actinomycetota</taxon>
        <taxon>Coriobacteriia</taxon>
        <taxon>Coriobacteriales</taxon>
        <taxon>Kribbibacteriaceae</taxon>
        <taxon>Kribbibacterium</taxon>
    </lineage>
</organism>
<keyword evidence="8" id="KW-1185">Reference proteome</keyword>
<dbReference type="PANTHER" id="PTHR12994:SF17">
    <property type="entry name" value="LD30995P"/>
    <property type="match status" value="1"/>
</dbReference>
<evidence type="ECO:0000256" key="4">
    <source>
        <dbReference type="ARBA" id="ARBA00022801"/>
    </source>
</evidence>
<keyword evidence="5 6" id="KW-0224">Dipeptidase</keyword>
<keyword evidence="3 6" id="KW-0645">Protease</keyword>
<dbReference type="Pfam" id="PF03577">
    <property type="entry name" value="Peptidase_C69"/>
    <property type="match status" value="1"/>
</dbReference>